<dbReference type="Gene3D" id="3.40.50.1860">
    <property type="match status" value="2"/>
</dbReference>
<evidence type="ECO:0000256" key="2">
    <source>
        <dbReference type="ARBA" id="ARBA00013090"/>
    </source>
</evidence>
<reference evidence="8" key="1">
    <citation type="submission" date="2020-08" db="EMBL/GenBank/DDBJ databases">
        <title>Genome public.</title>
        <authorList>
            <person name="Liu C."/>
            <person name="Sun Q."/>
        </authorList>
    </citation>
    <scope>NUCLEOTIDE SEQUENCE</scope>
    <source>
        <strain evidence="8">BX12</strain>
    </source>
</reference>
<proteinExistence type="inferred from homology"/>
<dbReference type="RefSeq" id="WP_187303791.1">
    <property type="nucleotide sequence ID" value="NZ_CBCTON010000003.1"/>
</dbReference>
<evidence type="ECO:0000313" key="8">
    <source>
        <dbReference type="EMBL" id="MBC6680693.1"/>
    </source>
</evidence>
<feature type="binding site" evidence="7">
    <location>
        <begin position="74"/>
        <end position="75"/>
    </location>
    <ligand>
        <name>substrate</name>
    </ligand>
</feature>
<keyword evidence="5 7" id="KW-0413">Isomerase</keyword>
<sequence>MDNRPIGFFDSGLGGLTCIPNLMKLLPKEKIIYFGDTARTPYGSKAVSTIQSFSLQIADFLVRNNVKMIVIACNTVSATCIPQLQRRWPQIPIVGIIQPAAERIVKSCSIMNKIGIIGTKVTIQSGAYREQIQSLNDELDIYQTPCPAFVPLIEEGIIQNDIMDLTIKYYMEDFILENRLDTIVLGCTHYPLIRSNIKRLYPSLRIINPSEEIVYSIRRVLKERDMFAGDFEFENVFYASDLSENFVNMIDRIFHDEEIKVKFKNLELEEVEEGRR</sequence>
<dbReference type="PROSITE" id="PS00924">
    <property type="entry name" value="ASP_GLU_RACEMASE_2"/>
    <property type="match status" value="1"/>
</dbReference>
<dbReference type="PANTHER" id="PTHR21198">
    <property type="entry name" value="GLUTAMATE RACEMASE"/>
    <property type="match status" value="1"/>
</dbReference>
<evidence type="ECO:0000256" key="7">
    <source>
        <dbReference type="HAMAP-Rule" id="MF_00258"/>
    </source>
</evidence>
<dbReference type="NCBIfam" id="TIGR00067">
    <property type="entry name" value="glut_race"/>
    <property type="match status" value="1"/>
</dbReference>
<keyword evidence="6 7" id="KW-0961">Cell wall biogenesis/degradation</keyword>
<feature type="binding site" evidence="7">
    <location>
        <begin position="42"/>
        <end position="43"/>
    </location>
    <ligand>
        <name>substrate</name>
    </ligand>
</feature>
<comment type="caution">
    <text evidence="8">The sequence shown here is derived from an EMBL/GenBank/DDBJ whole genome shotgun (WGS) entry which is preliminary data.</text>
</comment>
<protein>
    <recommendedName>
        <fullName evidence="2 7">Glutamate racemase</fullName>
        <ecNumber evidence="2 7">5.1.1.3</ecNumber>
    </recommendedName>
</protein>
<dbReference type="GO" id="GO:0008360">
    <property type="term" value="P:regulation of cell shape"/>
    <property type="evidence" value="ECO:0007669"/>
    <property type="project" value="UniProtKB-KW"/>
</dbReference>
<dbReference type="AlphaFoldDB" id="A0A923NRF0"/>
<dbReference type="EC" id="5.1.1.3" evidence="2 7"/>
<dbReference type="InterPro" id="IPR004391">
    <property type="entry name" value="Glu_race"/>
</dbReference>
<dbReference type="PANTHER" id="PTHR21198:SF2">
    <property type="entry name" value="GLUTAMATE RACEMASE"/>
    <property type="match status" value="1"/>
</dbReference>
<comment type="function">
    <text evidence="7">Provides the (R)-glutamate required for cell wall biosynthesis.</text>
</comment>
<dbReference type="FunFam" id="3.40.50.1860:FF:000001">
    <property type="entry name" value="Glutamate racemase"/>
    <property type="match status" value="1"/>
</dbReference>
<dbReference type="InterPro" id="IPR033134">
    <property type="entry name" value="Asp/Glu_racemase_AS_2"/>
</dbReference>
<dbReference type="Pfam" id="PF01177">
    <property type="entry name" value="Asp_Glu_race"/>
    <property type="match status" value="1"/>
</dbReference>
<evidence type="ECO:0000256" key="1">
    <source>
        <dbReference type="ARBA" id="ARBA00001602"/>
    </source>
</evidence>
<dbReference type="GO" id="GO:0009252">
    <property type="term" value="P:peptidoglycan biosynthetic process"/>
    <property type="evidence" value="ECO:0007669"/>
    <property type="project" value="UniProtKB-UniRule"/>
</dbReference>
<feature type="active site" description="Proton donor/acceptor" evidence="7">
    <location>
        <position position="73"/>
    </location>
</feature>
<evidence type="ECO:0000313" key="9">
    <source>
        <dbReference type="Proteomes" id="UP000602647"/>
    </source>
</evidence>
<dbReference type="InterPro" id="IPR001920">
    <property type="entry name" value="Asp/Glu_race"/>
</dbReference>
<dbReference type="SUPFAM" id="SSF53681">
    <property type="entry name" value="Aspartate/glutamate racemase"/>
    <property type="match status" value="2"/>
</dbReference>
<comment type="catalytic activity">
    <reaction evidence="1 7">
        <text>L-glutamate = D-glutamate</text>
        <dbReference type="Rhea" id="RHEA:12813"/>
        <dbReference type="ChEBI" id="CHEBI:29985"/>
        <dbReference type="ChEBI" id="CHEBI:29986"/>
        <dbReference type="EC" id="5.1.1.3"/>
    </reaction>
</comment>
<gene>
    <name evidence="7" type="primary">murI</name>
    <name evidence="8" type="ORF">H9L42_12765</name>
</gene>
<accession>A0A923NRF0</accession>
<feature type="binding site" evidence="7">
    <location>
        <begin position="10"/>
        <end position="11"/>
    </location>
    <ligand>
        <name>substrate</name>
    </ligand>
</feature>
<keyword evidence="4 7" id="KW-0573">Peptidoglycan synthesis</keyword>
<feature type="active site" description="Proton donor/acceptor" evidence="7">
    <location>
        <position position="187"/>
    </location>
</feature>
<comment type="similarity">
    <text evidence="7">Belongs to the aspartate/glutamate racemases family.</text>
</comment>
<dbReference type="InterPro" id="IPR015942">
    <property type="entry name" value="Asp/Glu/hydantoin_racemase"/>
</dbReference>
<dbReference type="Proteomes" id="UP000602647">
    <property type="component" value="Unassembled WGS sequence"/>
</dbReference>
<dbReference type="GO" id="GO:0071555">
    <property type="term" value="P:cell wall organization"/>
    <property type="evidence" value="ECO:0007669"/>
    <property type="project" value="UniProtKB-KW"/>
</dbReference>
<evidence type="ECO:0000256" key="4">
    <source>
        <dbReference type="ARBA" id="ARBA00022984"/>
    </source>
</evidence>
<evidence type="ECO:0000256" key="3">
    <source>
        <dbReference type="ARBA" id="ARBA00022960"/>
    </source>
</evidence>
<dbReference type="HAMAP" id="MF_00258">
    <property type="entry name" value="Glu_racemase"/>
    <property type="match status" value="1"/>
</dbReference>
<evidence type="ECO:0000256" key="6">
    <source>
        <dbReference type="ARBA" id="ARBA00023316"/>
    </source>
</evidence>
<feature type="binding site" evidence="7">
    <location>
        <begin position="188"/>
        <end position="189"/>
    </location>
    <ligand>
        <name>substrate</name>
    </ligand>
</feature>
<evidence type="ECO:0000256" key="5">
    <source>
        <dbReference type="ARBA" id="ARBA00023235"/>
    </source>
</evidence>
<organism evidence="8 9">
    <name type="scientific">Zhenpiania hominis</name>
    <dbReference type="NCBI Taxonomy" id="2763644"/>
    <lineage>
        <taxon>Bacteria</taxon>
        <taxon>Bacillati</taxon>
        <taxon>Bacillota</taxon>
        <taxon>Clostridia</taxon>
        <taxon>Peptostreptococcales</taxon>
        <taxon>Anaerovoracaceae</taxon>
        <taxon>Zhenpiania</taxon>
    </lineage>
</organism>
<dbReference type="GO" id="GO:0008881">
    <property type="term" value="F:glutamate racemase activity"/>
    <property type="evidence" value="ECO:0007669"/>
    <property type="project" value="UniProtKB-UniRule"/>
</dbReference>
<dbReference type="EMBL" id="JACRYT010000017">
    <property type="protein sequence ID" value="MBC6680693.1"/>
    <property type="molecule type" value="Genomic_DNA"/>
</dbReference>
<name>A0A923NRF0_9FIRM</name>
<keyword evidence="3 7" id="KW-0133">Cell shape</keyword>
<comment type="pathway">
    <text evidence="7">Cell wall biogenesis; peptidoglycan biosynthesis.</text>
</comment>
<keyword evidence="9" id="KW-1185">Reference proteome</keyword>